<dbReference type="Proteomes" id="UP001152531">
    <property type="component" value="Unassembled WGS sequence"/>
</dbReference>
<proteinExistence type="predicted"/>
<name>A0ACA9YCN8_9ASCO</name>
<evidence type="ECO:0000313" key="1">
    <source>
        <dbReference type="EMBL" id="CAH6722509.1"/>
    </source>
</evidence>
<sequence>MWQPKGNMTWDYHLKSVPQNFSESIDVYDIDVLDASKDIIDDLHEAGKKVICYFSAGSYEDWRDDADKFNSVDLGEPLDGWKGERWLDIRSLNVRNIMTQRIELAKSKNCDAIDPDNIDGYDNDNGFNLTESDSIDFVKFLVKTGHSNGMSVGLKNGGSIVDDLVNDVDFSVQEQCVEYKECDLYEEFIDQGKTIFHIEYPKGDKSNSNPFTEKQIDKYCDSNMAKGFSSILKNMNLDYLLVECSSKFSEADVASSSDFISISSPTTSKEDSESSSENKGLLNERNFVLTTLAFAASFI</sequence>
<keyword evidence="2" id="KW-1185">Reference proteome</keyword>
<organism evidence="1 2">
    <name type="scientific">[Candida] jaroonii</name>
    <dbReference type="NCBI Taxonomy" id="467808"/>
    <lineage>
        <taxon>Eukaryota</taxon>
        <taxon>Fungi</taxon>
        <taxon>Dikarya</taxon>
        <taxon>Ascomycota</taxon>
        <taxon>Saccharomycotina</taxon>
        <taxon>Pichiomycetes</taxon>
        <taxon>Debaryomycetaceae</taxon>
        <taxon>Yamadazyma</taxon>
    </lineage>
</organism>
<gene>
    <name evidence="1" type="ORF">CLIB1444_09S05138</name>
</gene>
<accession>A0ACA9YCN8</accession>
<protein>
    <submittedName>
        <fullName evidence="1">Uncharacterized protein</fullName>
    </submittedName>
</protein>
<evidence type="ECO:0000313" key="2">
    <source>
        <dbReference type="Proteomes" id="UP001152531"/>
    </source>
</evidence>
<comment type="caution">
    <text evidence="1">The sequence shown here is derived from an EMBL/GenBank/DDBJ whole genome shotgun (WGS) entry which is preliminary data.</text>
</comment>
<dbReference type="EMBL" id="CALSDN010000009">
    <property type="protein sequence ID" value="CAH6722509.1"/>
    <property type="molecule type" value="Genomic_DNA"/>
</dbReference>
<reference evidence="1" key="1">
    <citation type="submission" date="2022-06" db="EMBL/GenBank/DDBJ databases">
        <authorList>
            <person name="Legras J.-L."/>
            <person name="Devillers H."/>
            <person name="Grondin C."/>
        </authorList>
    </citation>
    <scope>NUCLEOTIDE SEQUENCE</scope>
    <source>
        <strain evidence="1">CLIB 1444</strain>
    </source>
</reference>